<dbReference type="GO" id="GO:0000981">
    <property type="term" value="F:DNA-binding transcription factor activity, RNA polymerase II-specific"/>
    <property type="evidence" value="ECO:0007669"/>
    <property type="project" value="InterPro"/>
</dbReference>
<feature type="compositionally biased region" description="Low complexity" evidence="2">
    <location>
        <begin position="592"/>
        <end position="605"/>
    </location>
</feature>
<feature type="region of interest" description="Disordered" evidence="2">
    <location>
        <begin position="575"/>
        <end position="605"/>
    </location>
</feature>
<proteinExistence type="predicted"/>
<feature type="region of interest" description="Disordered" evidence="2">
    <location>
        <begin position="651"/>
        <end position="685"/>
    </location>
</feature>
<dbReference type="AlphaFoldDB" id="A0A0F7ZNT7"/>
<gene>
    <name evidence="3" type="ORF">HIM_06326</name>
</gene>
<dbReference type="SUPFAM" id="SSF57701">
    <property type="entry name" value="Zn2/Cys6 DNA-binding domain"/>
    <property type="match status" value="1"/>
</dbReference>
<evidence type="ECO:0000313" key="4">
    <source>
        <dbReference type="Proteomes" id="UP000054481"/>
    </source>
</evidence>
<dbReference type="EMBL" id="KQ030527">
    <property type="protein sequence ID" value="KJZ74320.1"/>
    <property type="molecule type" value="Genomic_DNA"/>
</dbReference>
<dbReference type="InterPro" id="IPR001138">
    <property type="entry name" value="Zn2Cys6_DnaBD"/>
</dbReference>
<sequence>MAAPSQSTLTQGFSVYQETLGAQLQFFPALGTQQLDDLINAFIPGPASVKEKRASISLDFFEHAQVTGETWRFYPVNSAASVAASPMTGSPSVDSVSSSFNASLVNSSWDWSATASVSSHSSAPARRPVKAASPHSRHQTTDFSSLPGMKILTRDGRDVTNSASRGSKTKEQRDHAHLMRIIKACDSCRRKKIRCDPSHKKRSPTSAQPQPAATAASASRHGKKAKKVSQESSQPQPQPSQPQSVAAWHPEPMVLDELDSFFSQPFEFDPAFSFTGLESLDAPFAAPVDDVCNEFMQFPDADAVPNYDIFLDPEYYFSSQPSSQSPSSLASPIKSSTPQSQPDTMAPPGLETVHLDDFAEVPQQSLADVPGSGTDYTDFNLFSPQSTFSEDDRMLTVGAPLALPEPGMEELVSSYASPRMLYSSPANDTPSHLGIPVPNDDQDLGGFGDTFQSSIPASSARVVDVNARDEVAGPVEPVGYGESALRPQTGSSLDEPRLRLQGGLPESEEKPLYTQQLRSVEANASTSGLRESFARHPQALAEIRSSVTESQESVSRHQQSELAVEVDASTAAPYVPLSSRQPSSAGNNAAISWPQKSVSSQSQSPAESDALKAARAVVPALAPFVANLLSSTLCWTFMATAMSAYAAQQVSSRSTSRNQQTSCGQAQGRVESRLRSRGRRAVAMV</sequence>
<feature type="compositionally biased region" description="Polar residues" evidence="2">
    <location>
        <begin position="578"/>
        <end position="590"/>
    </location>
</feature>
<keyword evidence="1" id="KW-0539">Nucleus</keyword>
<accession>A0A0F7ZNT7</accession>
<name>A0A0F7ZNT7_9HYPO</name>
<keyword evidence="4" id="KW-1185">Reference proteome</keyword>
<evidence type="ECO:0008006" key="5">
    <source>
        <dbReference type="Google" id="ProtNLM"/>
    </source>
</evidence>
<feature type="region of interest" description="Disordered" evidence="2">
    <location>
        <begin position="117"/>
        <end position="177"/>
    </location>
</feature>
<feature type="compositionally biased region" description="Low complexity" evidence="2">
    <location>
        <begin position="318"/>
        <end position="338"/>
    </location>
</feature>
<evidence type="ECO:0000256" key="2">
    <source>
        <dbReference type="SAM" id="MobiDB-lite"/>
    </source>
</evidence>
<feature type="compositionally biased region" description="Low complexity" evidence="2">
    <location>
        <begin position="651"/>
        <end position="662"/>
    </location>
</feature>
<dbReference type="CDD" id="cd00067">
    <property type="entry name" value="GAL4"/>
    <property type="match status" value="1"/>
</dbReference>
<protein>
    <recommendedName>
        <fullName evidence="5">Zn(2)-C6 fungal-type domain-containing protein</fullName>
    </recommendedName>
</protein>
<feature type="region of interest" description="Disordered" evidence="2">
    <location>
        <begin position="473"/>
        <end position="516"/>
    </location>
</feature>
<feature type="compositionally biased region" description="Basic and acidic residues" evidence="2">
    <location>
        <begin position="168"/>
        <end position="177"/>
    </location>
</feature>
<feature type="region of interest" description="Disordered" evidence="2">
    <location>
        <begin position="194"/>
        <end position="246"/>
    </location>
</feature>
<dbReference type="Proteomes" id="UP000054481">
    <property type="component" value="Unassembled WGS sequence"/>
</dbReference>
<feature type="compositionally biased region" description="Low complexity" evidence="2">
    <location>
        <begin position="204"/>
        <end position="219"/>
    </location>
</feature>
<feature type="compositionally biased region" description="Basic residues" evidence="2">
    <location>
        <begin position="194"/>
        <end position="203"/>
    </location>
</feature>
<feature type="compositionally biased region" description="Basic residues" evidence="2">
    <location>
        <begin position="675"/>
        <end position="685"/>
    </location>
</feature>
<dbReference type="OrthoDB" id="4850804at2759"/>
<evidence type="ECO:0000256" key="1">
    <source>
        <dbReference type="ARBA" id="ARBA00023242"/>
    </source>
</evidence>
<dbReference type="InterPro" id="IPR036864">
    <property type="entry name" value="Zn2-C6_fun-type_DNA-bd_sf"/>
</dbReference>
<dbReference type="GO" id="GO:0008270">
    <property type="term" value="F:zinc ion binding"/>
    <property type="evidence" value="ECO:0007669"/>
    <property type="project" value="InterPro"/>
</dbReference>
<reference evidence="3 4" key="1">
    <citation type="journal article" date="2014" name="Genome Biol. Evol.">
        <title>Comparative genomics and transcriptomics analyses reveal divergent lifestyle features of nematode endoparasitic fungus Hirsutella minnesotensis.</title>
        <authorList>
            <person name="Lai Y."/>
            <person name="Liu K."/>
            <person name="Zhang X."/>
            <person name="Zhang X."/>
            <person name="Li K."/>
            <person name="Wang N."/>
            <person name="Shu C."/>
            <person name="Wu Y."/>
            <person name="Wang C."/>
            <person name="Bushley K.E."/>
            <person name="Xiang M."/>
            <person name="Liu X."/>
        </authorList>
    </citation>
    <scope>NUCLEOTIDE SEQUENCE [LARGE SCALE GENOMIC DNA]</scope>
    <source>
        <strain evidence="3 4">3608</strain>
    </source>
</reference>
<evidence type="ECO:0000313" key="3">
    <source>
        <dbReference type="EMBL" id="KJZ74320.1"/>
    </source>
</evidence>
<feature type="region of interest" description="Disordered" evidence="2">
    <location>
        <begin position="318"/>
        <end position="350"/>
    </location>
</feature>
<organism evidence="3 4">
    <name type="scientific">Hirsutella minnesotensis 3608</name>
    <dbReference type="NCBI Taxonomy" id="1043627"/>
    <lineage>
        <taxon>Eukaryota</taxon>
        <taxon>Fungi</taxon>
        <taxon>Dikarya</taxon>
        <taxon>Ascomycota</taxon>
        <taxon>Pezizomycotina</taxon>
        <taxon>Sordariomycetes</taxon>
        <taxon>Hypocreomycetidae</taxon>
        <taxon>Hypocreales</taxon>
        <taxon>Ophiocordycipitaceae</taxon>
        <taxon>Hirsutella</taxon>
    </lineage>
</organism>